<dbReference type="RefSeq" id="XP_007365733.1">
    <property type="nucleotide sequence ID" value="XM_007365671.1"/>
</dbReference>
<sequence>MTLVPCVFQVDIVQRHPSAVFSAVLNNAAILFVAPSSLPVALNSAAVFSATLNSAMVLQTELNAIHATLRSGGMVVHRCATLNCSAALNSAAPSLVMLNGADIFSVMPNRAMVSQTDPNAIHAAVRPGDLVAQRYVKGLLSPVFYVPLSCAFATQLRSNIARPVFHSNVELSMLKLPGPSATAGKRGVSDIITNLFGFLPGSSCPTERSNKLVANLLHGQSGKERGIGLAVCGCNRPRNGLSRSSR</sequence>
<protein>
    <submittedName>
        <fullName evidence="1">Uncharacterized protein</fullName>
    </submittedName>
</protein>
<dbReference type="GeneID" id="18839091"/>
<dbReference type="KEGG" id="dsq:DICSQDRAFT_170054"/>
<name>R7T0A1_DICSQ</name>
<dbReference type="Proteomes" id="UP000053319">
    <property type="component" value="Unassembled WGS sequence"/>
</dbReference>
<accession>R7T0A1</accession>
<evidence type="ECO:0000313" key="1">
    <source>
        <dbReference type="EMBL" id="EJF61638.1"/>
    </source>
</evidence>
<dbReference type="AlphaFoldDB" id="R7T0A1"/>
<evidence type="ECO:0000313" key="2">
    <source>
        <dbReference type="Proteomes" id="UP000053319"/>
    </source>
</evidence>
<reference evidence="1 2" key="1">
    <citation type="journal article" date="2012" name="Science">
        <title>The Paleozoic origin of enzymatic lignin decomposition reconstructed from 31 fungal genomes.</title>
        <authorList>
            <person name="Floudas D."/>
            <person name="Binder M."/>
            <person name="Riley R."/>
            <person name="Barry K."/>
            <person name="Blanchette R.A."/>
            <person name="Henrissat B."/>
            <person name="Martinez A.T."/>
            <person name="Otillar R."/>
            <person name="Spatafora J.W."/>
            <person name="Yadav J.S."/>
            <person name="Aerts A."/>
            <person name="Benoit I."/>
            <person name="Boyd A."/>
            <person name="Carlson A."/>
            <person name="Copeland A."/>
            <person name="Coutinho P.M."/>
            <person name="de Vries R.P."/>
            <person name="Ferreira P."/>
            <person name="Findley K."/>
            <person name="Foster B."/>
            <person name="Gaskell J."/>
            <person name="Glotzer D."/>
            <person name="Gorecki P."/>
            <person name="Heitman J."/>
            <person name="Hesse C."/>
            <person name="Hori C."/>
            <person name="Igarashi K."/>
            <person name="Jurgens J.A."/>
            <person name="Kallen N."/>
            <person name="Kersten P."/>
            <person name="Kohler A."/>
            <person name="Kuees U."/>
            <person name="Kumar T.K.A."/>
            <person name="Kuo A."/>
            <person name="LaButti K."/>
            <person name="Larrondo L.F."/>
            <person name="Lindquist E."/>
            <person name="Ling A."/>
            <person name="Lombard V."/>
            <person name="Lucas S."/>
            <person name="Lundell T."/>
            <person name="Martin R."/>
            <person name="McLaughlin D.J."/>
            <person name="Morgenstern I."/>
            <person name="Morin E."/>
            <person name="Murat C."/>
            <person name="Nagy L.G."/>
            <person name="Nolan M."/>
            <person name="Ohm R.A."/>
            <person name="Patyshakuliyeva A."/>
            <person name="Rokas A."/>
            <person name="Ruiz-Duenas F.J."/>
            <person name="Sabat G."/>
            <person name="Salamov A."/>
            <person name="Samejima M."/>
            <person name="Schmutz J."/>
            <person name="Slot J.C."/>
            <person name="St John F."/>
            <person name="Stenlid J."/>
            <person name="Sun H."/>
            <person name="Sun S."/>
            <person name="Syed K."/>
            <person name="Tsang A."/>
            <person name="Wiebenga A."/>
            <person name="Young D."/>
            <person name="Pisabarro A."/>
            <person name="Eastwood D.C."/>
            <person name="Martin F."/>
            <person name="Cullen D."/>
            <person name="Grigoriev I.V."/>
            <person name="Hibbett D.S."/>
        </authorList>
    </citation>
    <scope>NUCLEOTIDE SEQUENCE [LARGE SCALE GENOMIC DNA]</scope>
    <source>
        <strain evidence="1 2">LYAD-421 SS1</strain>
    </source>
</reference>
<proteinExistence type="predicted"/>
<gene>
    <name evidence="1" type="ORF">DICSQDRAFT_170054</name>
</gene>
<organism evidence="1 2">
    <name type="scientific">Dichomitus squalens (strain LYAD-421)</name>
    <name type="common">Western red white-rot fungus</name>
    <dbReference type="NCBI Taxonomy" id="732165"/>
    <lineage>
        <taxon>Eukaryota</taxon>
        <taxon>Fungi</taxon>
        <taxon>Dikarya</taxon>
        <taxon>Basidiomycota</taxon>
        <taxon>Agaricomycotina</taxon>
        <taxon>Agaricomycetes</taxon>
        <taxon>Polyporales</taxon>
        <taxon>Polyporaceae</taxon>
        <taxon>Dichomitus</taxon>
    </lineage>
</organism>
<dbReference type="EMBL" id="JH719409">
    <property type="protein sequence ID" value="EJF61638.1"/>
    <property type="molecule type" value="Genomic_DNA"/>
</dbReference>
<dbReference type="HOGENOM" id="CLU_1129028_0_0_1"/>